<dbReference type="InterPro" id="IPR008949">
    <property type="entry name" value="Isoprenoid_synthase_dom_sf"/>
</dbReference>
<dbReference type="GO" id="GO:0008299">
    <property type="term" value="P:isoprenoid biosynthetic process"/>
    <property type="evidence" value="ECO:0007669"/>
    <property type="project" value="InterPro"/>
</dbReference>
<evidence type="ECO:0000313" key="2">
    <source>
        <dbReference type="EMBL" id="GGT16813.1"/>
    </source>
</evidence>
<dbReference type="SUPFAM" id="SSF48576">
    <property type="entry name" value="Terpenoid synthases"/>
    <property type="match status" value="1"/>
</dbReference>
<comment type="similarity">
    <text evidence="1">Belongs to the FPP/GGPP synthase family.</text>
</comment>
<evidence type="ECO:0008006" key="4">
    <source>
        <dbReference type="Google" id="ProtNLM"/>
    </source>
</evidence>
<gene>
    <name evidence="2" type="ORF">GCM10014713_07150</name>
</gene>
<proteinExistence type="inferred from homology"/>
<dbReference type="Pfam" id="PF00348">
    <property type="entry name" value="polyprenyl_synt"/>
    <property type="match status" value="1"/>
</dbReference>
<dbReference type="EMBL" id="BMQQ01000001">
    <property type="protein sequence ID" value="GGT16813.1"/>
    <property type="molecule type" value="Genomic_DNA"/>
</dbReference>
<evidence type="ECO:0000256" key="1">
    <source>
        <dbReference type="RuleBase" id="RU004466"/>
    </source>
</evidence>
<dbReference type="Proteomes" id="UP000619486">
    <property type="component" value="Unassembled WGS sequence"/>
</dbReference>
<organism evidence="2 3">
    <name type="scientific">Streptomyces purpureus</name>
    <dbReference type="NCBI Taxonomy" id="1951"/>
    <lineage>
        <taxon>Bacteria</taxon>
        <taxon>Bacillati</taxon>
        <taxon>Actinomycetota</taxon>
        <taxon>Actinomycetes</taxon>
        <taxon>Kitasatosporales</taxon>
        <taxon>Streptomycetaceae</taxon>
        <taxon>Streptomyces</taxon>
    </lineage>
</organism>
<dbReference type="Gene3D" id="1.10.600.10">
    <property type="entry name" value="Farnesyl Diphosphate Synthase"/>
    <property type="match status" value="1"/>
</dbReference>
<dbReference type="AlphaFoldDB" id="A0A918LM82"/>
<reference evidence="2" key="2">
    <citation type="submission" date="2020-09" db="EMBL/GenBank/DDBJ databases">
        <authorList>
            <person name="Sun Q."/>
            <person name="Ohkuma M."/>
        </authorList>
    </citation>
    <scope>NUCLEOTIDE SEQUENCE</scope>
    <source>
        <strain evidence="2">JCM 3172</strain>
    </source>
</reference>
<protein>
    <recommendedName>
        <fullName evidence="4">Polyprenyl synthetase</fullName>
    </recommendedName>
</protein>
<dbReference type="InterPro" id="IPR000092">
    <property type="entry name" value="Polyprenyl_synt"/>
</dbReference>
<accession>A0A918LM82</accession>
<reference evidence="2" key="1">
    <citation type="journal article" date="2014" name="Int. J. Syst. Evol. Microbiol.">
        <title>Complete genome sequence of Corynebacterium casei LMG S-19264T (=DSM 44701T), isolated from a smear-ripened cheese.</title>
        <authorList>
            <consortium name="US DOE Joint Genome Institute (JGI-PGF)"/>
            <person name="Walter F."/>
            <person name="Albersmeier A."/>
            <person name="Kalinowski J."/>
            <person name="Ruckert C."/>
        </authorList>
    </citation>
    <scope>NUCLEOTIDE SEQUENCE</scope>
    <source>
        <strain evidence="2">JCM 3172</strain>
    </source>
</reference>
<evidence type="ECO:0000313" key="3">
    <source>
        <dbReference type="Proteomes" id="UP000619486"/>
    </source>
</evidence>
<sequence>MNSMSYVDLHQRISREIDAEMEAALEGLGSSPNVRNAVAALMRHQQLRHPLSVLPLLVHAVETGAFRPALPLSAVHVLWWTSACYLDDLADSQSALPAGDLGFDESVLAAVITGNALPMRVIQAQPLPHEVRGALTAELMDGWIAGTEGQLVDMGGDVRSATRDSVISIYRGKSGGPFGMITAMAAIWAKTSGERIDLWREFGYVFGIIWQLFNDQEDILSGRNEDLQNGTVTYLLACAIEDASPESRDRILTLHAASQNSERARSELTHLLLAPDALRRYHDDLDAFRIQAHRLLDELDGDELHTPLLRGLVDQSARMLLQADLAPAEAAS</sequence>
<keyword evidence="1" id="KW-0808">Transferase</keyword>
<dbReference type="GO" id="GO:0004659">
    <property type="term" value="F:prenyltransferase activity"/>
    <property type="evidence" value="ECO:0007669"/>
    <property type="project" value="InterPro"/>
</dbReference>
<name>A0A918LM82_9ACTN</name>
<comment type="caution">
    <text evidence="2">The sequence shown here is derived from an EMBL/GenBank/DDBJ whole genome shotgun (WGS) entry which is preliminary data.</text>
</comment>
<keyword evidence="3" id="KW-1185">Reference proteome</keyword>